<reference evidence="4" key="2">
    <citation type="submission" date="2012-11" db="EMBL/GenBank/DDBJ databases">
        <authorList>
            <person name="Kuo A."/>
            <person name="Curtis B.A."/>
            <person name="Tanifuji G."/>
            <person name="Burki F."/>
            <person name="Gruber A."/>
            <person name="Irimia M."/>
            <person name="Maruyama S."/>
            <person name="Arias M.C."/>
            <person name="Ball S.G."/>
            <person name="Gile G.H."/>
            <person name="Hirakawa Y."/>
            <person name="Hopkins J.F."/>
            <person name="Rensing S.A."/>
            <person name="Schmutz J."/>
            <person name="Symeonidi A."/>
            <person name="Elias M."/>
            <person name="Eveleigh R.J."/>
            <person name="Herman E.K."/>
            <person name="Klute M.J."/>
            <person name="Nakayama T."/>
            <person name="Obornik M."/>
            <person name="Reyes-Prieto A."/>
            <person name="Armbrust E.V."/>
            <person name="Aves S.J."/>
            <person name="Beiko R.G."/>
            <person name="Coutinho P."/>
            <person name="Dacks J.B."/>
            <person name="Durnford D.G."/>
            <person name="Fast N.M."/>
            <person name="Green B.R."/>
            <person name="Grisdale C."/>
            <person name="Hempe F."/>
            <person name="Henrissat B."/>
            <person name="Hoppner M.P."/>
            <person name="Ishida K.-I."/>
            <person name="Kim E."/>
            <person name="Koreny L."/>
            <person name="Kroth P.G."/>
            <person name="Liu Y."/>
            <person name="Malik S.-B."/>
            <person name="Maier U.G."/>
            <person name="McRose D."/>
            <person name="Mock T."/>
            <person name="Neilson J.A."/>
            <person name="Onodera N.T."/>
            <person name="Poole A.M."/>
            <person name="Pritham E.J."/>
            <person name="Richards T.A."/>
            <person name="Rocap G."/>
            <person name="Roy S.W."/>
            <person name="Sarai C."/>
            <person name="Schaack S."/>
            <person name="Shirato S."/>
            <person name="Slamovits C.H."/>
            <person name="Spencer D.F."/>
            <person name="Suzuki S."/>
            <person name="Worden A.Z."/>
            <person name="Zauner S."/>
            <person name="Barry K."/>
            <person name="Bell C."/>
            <person name="Bharti A.K."/>
            <person name="Crow J.A."/>
            <person name="Grimwood J."/>
            <person name="Kramer R."/>
            <person name="Lindquist E."/>
            <person name="Lucas S."/>
            <person name="Salamov A."/>
            <person name="McFadden G.I."/>
            <person name="Lane C.E."/>
            <person name="Keeling P.J."/>
            <person name="Gray M.W."/>
            <person name="Grigoriev I.V."/>
            <person name="Archibald J.M."/>
        </authorList>
    </citation>
    <scope>NUCLEOTIDE SEQUENCE</scope>
    <source>
        <strain evidence="4">CCMP2712</strain>
    </source>
</reference>
<dbReference type="RefSeq" id="XP_005828288.1">
    <property type="nucleotide sequence ID" value="XM_005828231.1"/>
</dbReference>
<evidence type="ECO:0000256" key="1">
    <source>
        <dbReference type="SAM" id="SignalP"/>
    </source>
</evidence>
<reference evidence="2 4" key="1">
    <citation type="journal article" date="2012" name="Nature">
        <title>Algal genomes reveal evolutionary mosaicism and the fate of nucleomorphs.</title>
        <authorList>
            <consortium name="DOE Joint Genome Institute"/>
            <person name="Curtis B.A."/>
            <person name="Tanifuji G."/>
            <person name="Burki F."/>
            <person name="Gruber A."/>
            <person name="Irimia M."/>
            <person name="Maruyama S."/>
            <person name="Arias M.C."/>
            <person name="Ball S.G."/>
            <person name="Gile G.H."/>
            <person name="Hirakawa Y."/>
            <person name="Hopkins J.F."/>
            <person name="Kuo A."/>
            <person name="Rensing S.A."/>
            <person name="Schmutz J."/>
            <person name="Symeonidi A."/>
            <person name="Elias M."/>
            <person name="Eveleigh R.J."/>
            <person name="Herman E.K."/>
            <person name="Klute M.J."/>
            <person name="Nakayama T."/>
            <person name="Obornik M."/>
            <person name="Reyes-Prieto A."/>
            <person name="Armbrust E.V."/>
            <person name="Aves S.J."/>
            <person name="Beiko R.G."/>
            <person name="Coutinho P."/>
            <person name="Dacks J.B."/>
            <person name="Durnford D.G."/>
            <person name="Fast N.M."/>
            <person name="Green B.R."/>
            <person name="Grisdale C.J."/>
            <person name="Hempel F."/>
            <person name="Henrissat B."/>
            <person name="Hoppner M.P."/>
            <person name="Ishida K."/>
            <person name="Kim E."/>
            <person name="Koreny L."/>
            <person name="Kroth P.G."/>
            <person name="Liu Y."/>
            <person name="Malik S.B."/>
            <person name="Maier U.G."/>
            <person name="McRose D."/>
            <person name="Mock T."/>
            <person name="Neilson J.A."/>
            <person name="Onodera N.T."/>
            <person name="Poole A.M."/>
            <person name="Pritham E.J."/>
            <person name="Richards T.A."/>
            <person name="Rocap G."/>
            <person name="Roy S.W."/>
            <person name="Sarai C."/>
            <person name="Schaack S."/>
            <person name="Shirato S."/>
            <person name="Slamovits C.H."/>
            <person name="Spencer D.F."/>
            <person name="Suzuki S."/>
            <person name="Worden A.Z."/>
            <person name="Zauner S."/>
            <person name="Barry K."/>
            <person name="Bell C."/>
            <person name="Bharti A.K."/>
            <person name="Crow J.A."/>
            <person name="Grimwood J."/>
            <person name="Kramer R."/>
            <person name="Lindquist E."/>
            <person name="Lucas S."/>
            <person name="Salamov A."/>
            <person name="McFadden G.I."/>
            <person name="Lane C.E."/>
            <person name="Keeling P.J."/>
            <person name="Gray M.W."/>
            <person name="Grigoriev I.V."/>
            <person name="Archibald J.M."/>
        </authorList>
    </citation>
    <scope>NUCLEOTIDE SEQUENCE</scope>
    <source>
        <strain evidence="2 4">CCMP2712</strain>
    </source>
</reference>
<protein>
    <submittedName>
        <fullName evidence="2 3">Uncharacterized protein</fullName>
    </submittedName>
</protein>
<evidence type="ECO:0000313" key="4">
    <source>
        <dbReference type="Proteomes" id="UP000011087"/>
    </source>
</evidence>
<evidence type="ECO:0000313" key="3">
    <source>
        <dbReference type="EnsemblProtists" id="EKX41308"/>
    </source>
</evidence>
<proteinExistence type="predicted"/>
<dbReference type="GeneID" id="17298038"/>
<organism evidence="2">
    <name type="scientific">Guillardia theta (strain CCMP2712)</name>
    <name type="common">Cryptophyte</name>
    <dbReference type="NCBI Taxonomy" id="905079"/>
    <lineage>
        <taxon>Eukaryota</taxon>
        <taxon>Cryptophyceae</taxon>
        <taxon>Pyrenomonadales</taxon>
        <taxon>Geminigeraceae</taxon>
        <taxon>Guillardia</taxon>
    </lineage>
</organism>
<dbReference type="KEGG" id="gtt:GUITHDRAFT_142019"/>
<accession>L1IYH5</accession>
<dbReference type="AlphaFoldDB" id="L1IYH5"/>
<dbReference type="EMBL" id="JH993024">
    <property type="protein sequence ID" value="EKX41308.1"/>
    <property type="molecule type" value="Genomic_DNA"/>
</dbReference>
<evidence type="ECO:0000313" key="2">
    <source>
        <dbReference type="EMBL" id="EKX41308.1"/>
    </source>
</evidence>
<sequence length="204" mass="22876">MGLRYCGWQSTSIVLLLFCWGARGEHDSCRFYLEEMTGRKFGLCHYGLNVEGSGRGIRIDFLEDSRHLLSKTTIEHAEVHCSIEMKGNSSFPHHQLPAHWVLSYQPAPSTTLEEVYIPVYVDLMHKKESCVSDVHLGYDKILSTWVGDAMKGSERHGRALTLSPLGQFGSQPGSKEFEAHCDLEVLLGNDATGDPMPLTCWFVT</sequence>
<reference evidence="3" key="3">
    <citation type="submission" date="2015-06" db="UniProtKB">
        <authorList>
            <consortium name="EnsemblProtists"/>
        </authorList>
    </citation>
    <scope>IDENTIFICATION</scope>
</reference>
<name>L1IYH5_GUITC</name>
<dbReference type="Proteomes" id="UP000011087">
    <property type="component" value="Unassembled WGS sequence"/>
</dbReference>
<dbReference type="EnsemblProtists" id="EKX41308">
    <property type="protein sequence ID" value="EKX41308"/>
    <property type="gene ID" value="GUITHDRAFT_142019"/>
</dbReference>
<keyword evidence="4" id="KW-1185">Reference proteome</keyword>
<dbReference type="PaxDb" id="55529-EKX41308"/>
<keyword evidence="1" id="KW-0732">Signal</keyword>
<feature type="signal peptide" evidence="1">
    <location>
        <begin position="1"/>
        <end position="24"/>
    </location>
</feature>
<feature type="chain" id="PRO_5008770672" evidence="1">
    <location>
        <begin position="25"/>
        <end position="204"/>
    </location>
</feature>
<gene>
    <name evidence="2" type="ORF">GUITHDRAFT_142019</name>
</gene>
<dbReference type="HOGENOM" id="CLU_1345439_0_0_1"/>